<evidence type="ECO:0000313" key="11">
    <source>
        <dbReference type="EMBL" id="KKO08239.1"/>
    </source>
</evidence>
<feature type="region of interest" description="Disordered" evidence="9">
    <location>
        <begin position="196"/>
        <end position="237"/>
    </location>
</feature>
<comment type="similarity">
    <text evidence="2">Belongs to the TPS (TC 1.B.20) family.</text>
</comment>
<dbReference type="Gene3D" id="3.10.20.310">
    <property type="entry name" value="membrane protein fhac"/>
    <property type="match status" value="1"/>
</dbReference>
<keyword evidence="4" id="KW-1134">Transmembrane beta strand</keyword>
<dbReference type="InterPro" id="IPR027282">
    <property type="entry name" value="TPS"/>
</dbReference>
<dbReference type="Pfam" id="PF08479">
    <property type="entry name" value="POTRA_2"/>
    <property type="match status" value="1"/>
</dbReference>
<dbReference type="PANTHER" id="PTHR34597:SF3">
    <property type="entry name" value="OUTER MEMBRANE TRANSPORTER CDIB"/>
    <property type="match status" value="1"/>
</dbReference>
<evidence type="ECO:0000256" key="9">
    <source>
        <dbReference type="SAM" id="MobiDB-lite"/>
    </source>
</evidence>
<evidence type="ECO:0000256" key="5">
    <source>
        <dbReference type="ARBA" id="ARBA00022692"/>
    </source>
</evidence>
<dbReference type="EMBL" id="LAZR01000010">
    <property type="protein sequence ID" value="KKO08239.1"/>
    <property type="molecule type" value="Genomic_DNA"/>
</dbReference>
<evidence type="ECO:0000259" key="10">
    <source>
        <dbReference type="PROSITE" id="PS51779"/>
    </source>
</evidence>
<dbReference type="AlphaFoldDB" id="A0A0F9YTU2"/>
<evidence type="ECO:0000256" key="4">
    <source>
        <dbReference type="ARBA" id="ARBA00022452"/>
    </source>
</evidence>
<comment type="subcellular location">
    <subcellularLocation>
        <location evidence="1">Cell outer membrane</location>
    </subcellularLocation>
</comment>
<organism evidence="11">
    <name type="scientific">marine sediment metagenome</name>
    <dbReference type="NCBI Taxonomy" id="412755"/>
    <lineage>
        <taxon>unclassified sequences</taxon>
        <taxon>metagenomes</taxon>
        <taxon>ecological metagenomes</taxon>
    </lineage>
</organism>
<keyword evidence="3" id="KW-0813">Transport</keyword>
<dbReference type="GO" id="GO:0046819">
    <property type="term" value="P:protein secretion by the type V secretion system"/>
    <property type="evidence" value="ECO:0007669"/>
    <property type="project" value="TreeGrafter"/>
</dbReference>
<evidence type="ECO:0000256" key="7">
    <source>
        <dbReference type="ARBA" id="ARBA00023136"/>
    </source>
</evidence>
<evidence type="ECO:0000256" key="6">
    <source>
        <dbReference type="ARBA" id="ARBA00022927"/>
    </source>
</evidence>
<dbReference type="Pfam" id="PF17287">
    <property type="entry name" value="POTRA_3"/>
    <property type="match status" value="1"/>
</dbReference>
<proteinExistence type="inferred from homology"/>
<dbReference type="GO" id="GO:0098046">
    <property type="term" value="C:type V protein secretion system complex"/>
    <property type="evidence" value="ECO:0007669"/>
    <property type="project" value="TreeGrafter"/>
</dbReference>
<evidence type="ECO:0000256" key="1">
    <source>
        <dbReference type="ARBA" id="ARBA00004442"/>
    </source>
</evidence>
<gene>
    <name evidence="11" type="ORF">LCGC14_0049340</name>
</gene>
<name>A0A0F9YTU2_9ZZZZ</name>
<reference evidence="11" key="1">
    <citation type="journal article" date="2015" name="Nature">
        <title>Complex archaea that bridge the gap between prokaryotes and eukaryotes.</title>
        <authorList>
            <person name="Spang A."/>
            <person name="Saw J.H."/>
            <person name="Jorgensen S.L."/>
            <person name="Zaremba-Niedzwiedzka K."/>
            <person name="Martijn J."/>
            <person name="Lind A.E."/>
            <person name="van Eijk R."/>
            <person name="Schleper C."/>
            <person name="Guy L."/>
            <person name="Ettema T.J."/>
        </authorList>
    </citation>
    <scope>NUCLEOTIDE SEQUENCE</scope>
</reference>
<evidence type="ECO:0000256" key="3">
    <source>
        <dbReference type="ARBA" id="ARBA00022448"/>
    </source>
</evidence>
<dbReference type="Pfam" id="PF03865">
    <property type="entry name" value="ShlB"/>
    <property type="match status" value="1"/>
</dbReference>
<dbReference type="GO" id="GO:0008320">
    <property type="term" value="F:protein transmembrane transporter activity"/>
    <property type="evidence" value="ECO:0007669"/>
    <property type="project" value="TreeGrafter"/>
</dbReference>
<dbReference type="InterPro" id="IPR005565">
    <property type="entry name" value="Hemolysn_activator_HlyB_C"/>
</dbReference>
<dbReference type="PANTHER" id="PTHR34597">
    <property type="entry name" value="SLR1661 PROTEIN"/>
    <property type="match status" value="1"/>
</dbReference>
<dbReference type="InterPro" id="IPR051544">
    <property type="entry name" value="TPS_OM_transporter"/>
</dbReference>
<sequence>MIRPALLLVFLLSFNCVLAHAQALPGDRDLIRERQERVLEEQRRRLKELQQLPGKPQAQPPAVVTPEGHCFDIQSIKLSGANLITQAQQDELLTPFLGRCLGSGELNNVLKTITGFYLDRGYVTSRAYLPQQDLSDGELEVLVIEGWLEGLDSSELASDRELAMTFPGEEGERLNLRELEQLVDQLGRLPSRRAQLELVPGEQPGSSRVRLQGERSKPWHASLSRHNDGQESTGEQQWSAGLDWDSPLGLGDQLRLRGSVDAVSDHWRHSASQSLFYSLPFGWWSFDYSYSQNYYRTRASAAGLLYESDGESKRHQFTAERVIHRDNLGKTALNVGVGHLRTRNYLQSTLLSNSSNRISEFQLGGNHGRRVGTAFANVDIGWQHGTGAFDAQGNDHPQGSQPVARYDKYSLTASYLQPITLKGQRFSLDSLISGQYSEDVLFSPQRISLGGLASIRGFKEQTLSGDSGLYWRSNVRWQQAITQPQINPWLNEVGIALGYDLGVISGTRYNANRHGRLAGNALELSARGPHIAASLTLAQSLSRPDVIDRAEHPVYFRFDLFF</sequence>
<keyword evidence="6" id="KW-0653">Protein transport</keyword>
<dbReference type="PIRSF" id="PIRSF029745">
    <property type="entry name" value="FhaC"/>
    <property type="match status" value="1"/>
</dbReference>
<feature type="domain" description="POTRA" evidence="10">
    <location>
        <begin position="71"/>
        <end position="146"/>
    </location>
</feature>
<keyword evidence="8" id="KW-0998">Cell outer membrane</keyword>
<accession>A0A0F9YTU2</accession>
<keyword evidence="5" id="KW-0812">Transmembrane</keyword>
<dbReference type="GO" id="GO:0009279">
    <property type="term" value="C:cell outer membrane"/>
    <property type="evidence" value="ECO:0007669"/>
    <property type="project" value="UniProtKB-SubCell"/>
</dbReference>
<evidence type="ECO:0000256" key="8">
    <source>
        <dbReference type="ARBA" id="ARBA00023237"/>
    </source>
</evidence>
<keyword evidence="7" id="KW-0472">Membrane</keyword>
<dbReference type="InterPro" id="IPR035251">
    <property type="entry name" value="ShlB_POTRA"/>
</dbReference>
<dbReference type="Gene3D" id="2.40.160.50">
    <property type="entry name" value="membrane protein fhac: a member of the omp85/tpsb transporter family"/>
    <property type="match status" value="1"/>
</dbReference>
<dbReference type="InterPro" id="IPR034746">
    <property type="entry name" value="POTRA"/>
</dbReference>
<comment type="caution">
    <text evidence="11">The sequence shown here is derived from an EMBL/GenBank/DDBJ whole genome shotgun (WGS) entry which is preliminary data.</text>
</comment>
<dbReference type="PROSITE" id="PS51779">
    <property type="entry name" value="POTRA"/>
    <property type="match status" value="1"/>
</dbReference>
<dbReference type="InterPro" id="IPR013686">
    <property type="entry name" value="Polypept-transport_assoc_ShlB"/>
</dbReference>
<evidence type="ECO:0000256" key="2">
    <source>
        <dbReference type="ARBA" id="ARBA00009055"/>
    </source>
</evidence>
<protein>
    <recommendedName>
        <fullName evidence="10">POTRA domain-containing protein</fullName>
    </recommendedName>
</protein>